<dbReference type="EMBL" id="DSJL01000011">
    <property type="protein sequence ID" value="HEF66058.1"/>
    <property type="molecule type" value="Genomic_DNA"/>
</dbReference>
<evidence type="ECO:0000256" key="4">
    <source>
        <dbReference type="ARBA" id="ARBA00023136"/>
    </source>
</evidence>
<dbReference type="Gene3D" id="1.20.5.420">
    <property type="entry name" value="Immunoglobulin FC, subunit C"/>
    <property type="match status" value="1"/>
</dbReference>
<keyword evidence="2" id="KW-0812">Transmembrane</keyword>
<evidence type="ECO:0000256" key="1">
    <source>
        <dbReference type="ARBA" id="ARBA00004127"/>
    </source>
</evidence>
<keyword evidence="3" id="KW-1133">Transmembrane helix</keyword>
<comment type="caution">
    <text evidence="6">The sequence shown here is derived from an EMBL/GenBank/DDBJ whole genome shotgun (WGS) entry which is preliminary data.</text>
</comment>
<reference evidence="6" key="1">
    <citation type="journal article" date="2020" name="mSystems">
        <title>Genome- and Community-Level Interaction Insights into Carbon Utilization and Element Cycling Functions of Hydrothermarchaeota in Hydrothermal Sediment.</title>
        <authorList>
            <person name="Zhou Z."/>
            <person name="Liu Y."/>
            <person name="Xu W."/>
            <person name="Pan J."/>
            <person name="Luo Z.H."/>
            <person name="Li M."/>
        </authorList>
    </citation>
    <scope>NUCLEOTIDE SEQUENCE [LARGE SCALE GENOMIC DNA]</scope>
    <source>
        <strain evidence="6">SpSt-222</strain>
    </source>
</reference>
<name>A0A7C1XET6_THERO</name>
<proteinExistence type="predicted"/>
<gene>
    <name evidence="6" type="ORF">ENP47_10755</name>
</gene>
<dbReference type="InterPro" id="IPR008217">
    <property type="entry name" value="Ccc1_fam"/>
</dbReference>
<dbReference type="GO" id="GO:0012505">
    <property type="term" value="C:endomembrane system"/>
    <property type="evidence" value="ECO:0007669"/>
    <property type="project" value="UniProtKB-SubCell"/>
</dbReference>
<dbReference type="InterPro" id="IPR039376">
    <property type="entry name" value="Ferritin_CCC1_N"/>
</dbReference>
<evidence type="ECO:0000256" key="2">
    <source>
        <dbReference type="ARBA" id="ARBA00022692"/>
    </source>
</evidence>
<dbReference type="InterPro" id="IPR009078">
    <property type="entry name" value="Ferritin-like_SF"/>
</dbReference>
<keyword evidence="4" id="KW-0472">Membrane</keyword>
<dbReference type="Pfam" id="PF01988">
    <property type="entry name" value="VIT1"/>
    <property type="match status" value="1"/>
</dbReference>
<evidence type="ECO:0000313" key="6">
    <source>
        <dbReference type="EMBL" id="HEF66058.1"/>
    </source>
</evidence>
<comment type="subcellular location">
    <subcellularLocation>
        <location evidence="1">Endomembrane system</location>
        <topology evidence="1">Multi-pass membrane protein</topology>
    </subcellularLocation>
</comment>
<dbReference type="SUPFAM" id="SSF47240">
    <property type="entry name" value="Ferritin-like"/>
    <property type="match status" value="1"/>
</dbReference>
<sequence>MEWDRAAIARYRRNFQDEVDSAALYLALAETETSPELREVFRRLAEMEQQHAEFWRQKLSEAGLAIPTARPSWRTRVLIWIARRFGPALVLPTVTAREWADQAKYDAQAEAANTGLPEAEHQHARILQLIGRERPSGLPGSALAVLEGRHRAIGGNALRAAVLGANDGLVSNLSLVMGVAGADLAPRTILLTGIAGLLAGSLSMAMGEWLSVQSARELYEHQIRIEREELIAFPEEEREELELIYRAKGVPAETARQLADRLIREGAPALETLVREELAIDPEELGGSAWEAAVASFALFSVGAIVPVLPYLLMGGLQAAAVSVALSAIALFALGAGITVITGRSALRSGLRQVLIGLTAAAITFGVGRLFGVALGG</sequence>
<evidence type="ECO:0000256" key="3">
    <source>
        <dbReference type="ARBA" id="ARBA00022989"/>
    </source>
</evidence>
<protein>
    <submittedName>
        <fullName evidence="6">Rubrerythrin family protein</fullName>
    </submittedName>
</protein>
<dbReference type="GO" id="GO:0005384">
    <property type="term" value="F:manganese ion transmembrane transporter activity"/>
    <property type="evidence" value="ECO:0007669"/>
    <property type="project" value="InterPro"/>
</dbReference>
<dbReference type="InterPro" id="IPR003251">
    <property type="entry name" value="Rr_diiron-bd_dom"/>
</dbReference>
<dbReference type="AlphaFoldDB" id="A0A7C1XET6"/>
<dbReference type="CDD" id="cd01044">
    <property type="entry name" value="Ferritin_CCC1_N"/>
    <property type="match status" value="1"/>
</dbReference>
<organism evidence="6">
    <name type="scientific">Thermomicrobium roseum</name>
    <dbReference type="NCBI Taxonomy" id="500"/>
    <lineage>
        <taxon>Bacteria</taxon>
        <taxon>Pseudomonadati</taxon>
        <taxon>Thermomicrobiota</taxon>
        <taxon>Thermomicrobia</taxon>
        <taxon>Thermomicrobiales</taxon>
        <taxon>Thermomicrobiaceae</taxon>
        <taxon>Thermomicrobium</taxon>
    </lineage>
</organism>
<dbReference type="Pfam" id="PF02915">
    <property type="entry name" value="Rubrerythrin"/>
    <property type="match status" value="1"/>
</dbReference>
<feature type="domain" description="Rubrerythrin diiron-binding" evidence="5">
    <location>
        <begin position="14"/>
        <end position="62"/>
    </location>
</feature>
<dbReference type="GO" id="GO:0030026">
    <property type="term" value="P:intracellular manganese ion homeostasis"/>
    <property type="evidence" value="ECO:0007669"/>
    <property type="project" value="InterPro"/>
</dbReference>
<dbReference type="GO" id="GO:0046872">
    <property type="term" value="F:metal ion binding"/>
    <property type="evidence" value="ECO:0007669"/>
    <property type="project" value="InterPro"/>
</dbReference>
<dbReference type="GO" id="GO:0016491">
    <property type="term" value="F:oxidoreductase activity"/>
    <property type="evidence" value="ECO:0007669"/>
    <property type="project" value="InterPro"/>
</dbReference>
<evidence type="ECO:0000259" key="5">
    <source>
        <dbReference type="Pfam" id="PF02915"/>
    </source>
</evidence>
<dbReference type="PANTHER" id="PTHR31851">
    <property type="entry name" value="FE(2+)/MN(2+) TRANSPORTER PCL1"/>
    <property type="match status" value="1"/>
</dbReference>
<accession>A0A7C1XET6</accession>